<dbReference type="eggNOG" id="COG1305">
    <property type="taxonomic scope" value="Bacteria"/>
</dbReference>
<evidence type="ECO:0000313" key="2">
    <source>
        <dbReference type="EMBL" id="KEZ84924.1"/>
    </source>
</evidence>
<comment type="caution">
    <text evidence="2">The sequence shown here is derived from an EMBL/GenBank/DDBJ whole genome shotgun (WGS) entry which is preliminary data.</text>
</comment>
<dbReference type="Proteomes" id="UP000028542">
    <property type="component" value="Unassembled WGS sequence"/>
</dbReference>
<dbReference type="EMBL" id="JPMD01000053">
    <property type="protein sequence ID" value="KEZ84924.1"/>
    <property type="molecule type" value="Genomic_DNA"/>
</dbReference>
<sequence length="365" mass="41864">MKARKRKNIGLGVLVIILSVVGFWMFSQRDKEHDYTTKVEKWDNLYSGNNIKFYYIDSSVAEIATLKSKYKVETLVKENTSEIMKCVDINKWLDEKGEITLSDMDTNKDGEELLKILMSGKKVSQKDYNTVLQELLSSIGIKVRVGEYRLNGNYSVLEVWDSNFNKWVMFDVVTGGYFKEGDEPLSAIEVLKKDLSKLKVSSNEGRVLDKKSIKLLNNHLGTYSIRIDNSKYEGSIINSYITYVKDVMDAQLETSKGYIPPTIFVDNDSLFNINPYEEKVNNEVDKIPTIIFAKTNVKEDDDNYIKFTLGAFMNSLMLEEFYVRVNNGDFIKVDTYYNLSIEKGVTTIEISLDGTNPLRQVVIKK</sequence>
<dbReference type="RefSeq" id="WP_035135616.1">
    <property type="nucleotide sequence ID" value="NZ_JPMD01000053.1"/>
</dbReference>
<dbReference type="SUPFAM" id="SSF54001">
    <property type="entry name" value="Cysteine proteinases"/>
    <property type="match status" value="1"/>
</dbReference>
<protein>
    <recommendedName>
        <fullName evidence="4">Transglutaminase-like domain-containing protein</fullName>
    </recommendedName>
</protein>
<reference evidence="2 3" key="1">
    <citation type="submission" date="2014-07" db="EMBL/GenBank/DDBJ databases">
        <title>Draft genome of Clostridium sulfidigenes 113A isolated from sediments associated with methane hydrate from Krishna Godavari basin.</title>
        <authorList>
            <person name="Honkalas V.S."/>
            <person name="Dabir A.P."/>
            <person name="Arora P."/>
            <person name="Dhakephalkar P.K."/>
        </authorList>
    </citation>
    <scope>NUCLEOTIDE SEQUENCE [LARGE SCALE GENOMIC DNA]</scope>
    <source>
        <strain evidence="2 3">113A</strain>
    </source>
</reference>
<accession>A0A084J7J0</accession>
<keyword evidence="1" id="KW-1133">Transmembrane helix</keyword>
<evidence type="ECO:0000313" key="3">
    <source>
        <dbReference type="Proteomes" id="UP000028542"/>
    </source>
</evidence>
<gene>
    <name evidence="2" type="ORF">IO99_17845</name>
</gene>
<keyword evidence="3" id="KW-1185">Reference proteome</keyword>
<organism evidence="2 3">
    <name type="scientific">Clostridium sulfidigenes</name>
    <dbReference type="NCBI Taxonomy" id="318464"/>
    <lineage>
        <taxon>Bacteria</taxon>
        <taxon>Bacillati</taxon>
        <taxon>Bacillota</taxon>
        <taxon>Clostridia</taxon>
        <taxon>Eubacteriales</taxon>
        <taxon>Clostridiaceae</taxon>
        <taxon>Clostridium</taxon>
    </lineage>
</organism>
<name>A0A084J7J0_9CLOT</name>
<evidence type="ECO:0000256" key="1">
    <source>
        <dbReference type="SAM" id="Phobius"/>
    </source>
</evidence>
<dbReference type="STRING" id="318464.IO99_17845"/>
<keyword evidence="1" id="KW-0812">Transmembrane</keyword>
<feature type="transmembrane region" description="Helical" evidence="1">
    <location>
        <begin position="9"/>
        <end position="26"/>
    </location>
</feature>
<dbReference type="InterPro" id="IPR038765">
    <property type="entry name" value="Papain-like_cys_pep_sf"/>
</dbReference>
<evidence type="ECO:0008006" key="4">
    <source>
        <dbReference type="Google" id="ProtNLM"/>
    </source>
</evidence>
<dbReference type="AlphaFoldDB" id="A0A084J7J0"/>
<keyword evidence="1" id="KW-0472">Membrane</keyword>
<proteinExistence type="predicted"/>